<dbReference type="InterPro" id="IPR004089">
    <property type="entry name" value="MCPsignal_dom"/>
</dbReference>
<keyword evidence="4" id="KW-0812">Transmembrane</keyword>
<dbReference type="PRINTS" id="PR00260">
    <property type="entry name" value="CHEMTRNSDUCR"/>
</dbReference>
<keyword evidence="4" id="KW-0472">Membrane</keyword>
<gene>
    <name evidence="7" type="ORF">GTP27_17225</name>
</gene>
<reference evidence="7 8" key="1">
    <citation type="submission" date="2019-12" db="EMBL/GenBank/DDBJ databases">
        <title>Novel species isolated from a subtropical stream in China.</title>
        <authorList>
            <person name="Lu H."/>
        </authorList>
    </citation>
    <scope>NUCLEOTIDE SEQUENCE [LARGE SCALE GENOMIC DNA]</scope>
    <source>
        <strain evidence="7 8">CY13W</strain>
    </source>
</reference>
<dbReference type="InterPro" id="IPR024478">
    <property type="entry name" value="HlyB_4HB_MCP"/>
</dbReference>
<dbReference type="Pfam" id="PF00015">
    <property type="entry name" value="MCPsignal"/>
    <property type="match status" value="1"/>
</dbReference>
<evidence type="ECO:0000259" key="5">
    <source>
        <dbReference type="PROSITE" id="PS50111"/>
    </source>
</evidence>
<dbReference type="EMBL" id="WWCM01000013">
    <property type="protein sequence ID" value="MYM41069.1"/>
    <property type="molecule type" value="Genomic_DNA"/>
</dbReference>
<dbReference type="InterPro" id="IPR004090">
    <property type="entry name" value="Chemotax_Me-accpt_rcpt"/>
</dbReference>
<feature type="transmembrane region" description="Helical" evidence="4">
    <location>
        <begin position="12"/>
        <end position="32"/>
    </location>
</feature>
<evidence type="ECO:0000259" key="6">
    <source>
        <dbReference type="PROSITE" id="PS50885"/>
    </source>
</evidence>
<protein>
    <submittedName>
        <fullName evidence="7">Methyl-accepting chemotaxis protein</fullName>
    </submittedName>
</protein>
<dbReference type="InterPro" id="IPR051310">
    <property type="entry name" value="MCP_chemotaxis"/>
</dbReference>
<evidence type="ECO:0000256" key="2">
    <source>
        <dbReference type="ARBA" id="ARBA00029447"/>
    </source>
</evidence>
<evidence type="ECO:0000313" key="8">
    <source>
        <dbReference type="Proteomes" id="UP000478090"/>
    </source>
</evidence>
<name>A0ABW9VNA8_9BURK</name>
<dbReference type="PROSITE" id="PS50111">
    <property type="entry name" value="CHEMOTAXIS_TRANSDUC_2"/>
    <property type="match status" value="1"/>
</dbReference>
<dbReference type="PANTHER" id="PTHR43531:SF14">
    <property type="entry name" value="METHYL-ACCEPTING CHEMOTAXIS PROTEIN I-RELATED"/>
    <property type="match status" value="1"/>
</dbReference>
<dbReference type="CDD" id="cd11386">
    <property type="entry name" value="MCP_signal"/>
    <property type="match status" value="1"/>
</dbReference>
<comment type="similarity">
    <text evidence="2">Belongs to the methyl-accepting chemotaxis (MCP) protein family.</text>
</comment>
<evidence type="ECO:0000256" key="3">
    <source>
        <dbReference type="PROSITE-ProRule" id="PRU00284"/>
    </source>
</evidence>
<dbReference type="Proteomes" id="UP000478090">
    <property type="component" value="Unassembled WGS sequence"/>
</dbReference>
<evidence type="ECO:0000313" key="7">
    <source>
        <dbReference type="EMBL" id="MYM41069.1"/>
    </source>
</evidence>
<dbReference type="PROSITE" id="PS50885">
    <property type="entry name" value="HAMP"/>
    <property type="match status" value="1"/>
</dbReference>
<keyword evidence="8" id="KW-1185">Reference proteome</keyword>
<feature type="transmembrane region" description="Helical" evidence="4">
    <location>
        <begin position="191"/>
        <end position="210"/>
    </location>
</feature>
<evidence type="ECO:0000256" key="1">
    <source>
        <dbReference type="ARBA" id="ARBA00022481"/>
    </source>
</evidence>
<dbReference type="PANTHER" id="PTHR43531">
    <property type="entry name" value="PROTEIN ICFG"/>
    <property type="match status" value="1"/>
</dbReference>
<dbReference type="SUPFAM" id="SSF58104">
    <property type="entry name" value="Methyl-accepting chemotaxis protein (MCP) signaling domain"/>
    <property type="match status" value="1"/>
</dbReference>
<dbReference type="InterPro" id="IPR047347">
    <property type="entry name" value="YvaQ-like_sensor"/>
</dbReference>
<keyword evidence="4" id="KW-1133">Transmembrane helix</keyword>
<dbReference type="SMART" id="SM00283">
    <property type="entry name" value="MA"/>
    <property type="match status" value="1"/>
</dbReference>
<feature type="domain" description="HAMP" evidence="6">
    <location>
        <begin position="226"/>
        <end position="267"/>
    </location>
</feature>
<keyword evidence="3" id="KW-0807">Transducer</keyword>
<dbReference type="Gene3D" id="1.10.287.950">
    <property type="entry name" value="Methyl-accepting chemotaxis protein"/>
    <property type="match status" value="1"/>
</dbReference>
<evidence type="ECO:0000256" key="4">
    <source>
        <dbReference type="SAM" id="Phobius"/>
    </source>
</evidence>
<dbReference type="Pfam" id="PF12729">
    <property type="entry name" value="4HB_MCP_1"/>
    <property type="match status" value="1"/>
</dbReference>
<accession>A0ABW9VNA8</accession>
<keyword evidence="1" id="KW-0488">Methylation</keyword>
<dbReference type="CDD" id="cd19411">
    <property type="entry name" value="MCP2201-like_sensor"/>
    <property type="match status" value="1"/>
</dbReference>
<dbReference type="InterPro" id="IPR003660">
    <property type="entry name" value="HAMP_dom"/>
</dbReference>
<organism evidence="7 8">
    <name type="scientific">Duganella qianjiadongensis</name>
    <dbReference type="NCBI Taxonomy" id="2692176"/>
    <lineage>
        <taxon>Bacteria</taxon>
        <taxon>Pseudomonadati</taxon>
        <taxon>Pseudomonadota</taxon>
        <taxon>Betaproteobacteria</taxon>
        <taxon>Burkholderiales</taxon>
        <taxon>Oxalobacteraceae</taxon>
        <taxon>Telluria group</taxon>
        <taxon>Duganella</taxon>
    </lineage>
</organism>
<proteinExistence type="inferred from homology"/>
<comment type="caution">
    <text evidence="7">The sequence shown here is derived from an EMBL/GenBank/DDBJ whole genome shotgun (WGS) entry which is preliminary data.</text>
</comment>
<feature type="domain" description="Methyl-accepting transducer" evidence="5">
    <location>
        <begin position="272"/>
        <end position="501"/>
    </location>
</feature>
<sequence length="544" mass="57296">MSIDHMRVSTRLGGGFGLVLALLLLIAGLGLYGMSMIHAKLGEILHSNVAKTAQVQDMSEAVHVMARVSHSMVLMSEAAAIEAELAKLRQAQAGYNTAHDALEKLGAEGQEPALRQKIATASRQTLPLIEKVALLAKTNQDAEALELLSKDAGPALQRWQDEMDEYIALQKKNNVDDAADAEAAYASARQFMLVLSVLALLAGAAAAMLISRSLLRQLGGEPAFAVKVANRIAEGDLTVHIRIKPGDEHSMLHALESMRAALYDIVAEVRGGTVAIAAATSEIAHGNQDLSNRTEEQAGALEETASAMEQLTAAVQHNNENAQHANQLAQSASAVASQGGTVVERVVETMGAINESSRKIVDIISVIDGIAFQTNILALNAAVEAARAGEQGRGFAVVASEVRTLAHRSASAAKEIKELIGDSVERVDTGSKLVEQAGLTMTEVVASVERVTNIMGEISTAGEQQSAGIEQINQAVTEMDVVTQQNAALVEEAAAAADALKQQAAHLEQMVSIFRLDQQDALAGRARTRSALAGSAARLAISTI</sequence>